<dbReference type="RefSeq" id="WP_005183754.1">
    <property type="nucleotide sequence ID" value="NZ_CP045804.1"/>
</dbReference>
<feature type="domain" description="AB hydrolase-1" evidence="1">
    <location>
        <begin position="6"/>
        <end position="217"/>
    </location>
</feature>
<dbReference type="AlphaFoldDB" id="A0A857LUA3"/>
<dbReference type="SUPFAM" id="SSF53474">
    <property type="entry name" value="alpha/beta-Hydrolases"/>
    <property type="match status" value="1"/>
</dbReference>
<keyword evidence="2" id="KW-0378">Hydrolase</keyword>
<dbReference type="GO" id="GO:0016787">
    <property type="term" value="F:hydrolase activity"/>
    <property type="evidence" value="ECO:0007669"/>
    <property type="project" value="UniProtKB-KW"/>
</dbReference>
<proteinExistence type="predicted"/>
<protein>
    <submittedName>
        <fullName evidence="2">Alpha/beta fold hydrolase</fullName>
    </submittedName>
</protein>
<accession>A0A857LUA3</accession>
<dbReference type="Gene3D" id="3.40.50.1820">
    <property type="entry name" value="alpha/beta hydrolase"/>
    <property type="match status" value="1"/>
</dbReference>
<gene>
    <name evidence="2" type="ORF">GII30_22445</name>
</gene>
<sequence length="231" mass="24475">MAVFGLLHGAFEGAWCWDLLIPELNKLGHWAIAVDLPIDDVTASWDDHVDSALGTFGDPGTVVVAHSRSGRMVPRLLERGGYRNLILLAAAIPGGLLPPPYVSTPRPRSGGPTAGGPPADELGRSVLTRAGAEQVFAGCSPEIVDRAVGLLRPQHELPSPSDTIWPPVNVSYVFGEDDAVVDPAWMRAAAAERLGVTAIELPGGHSLFLSHQRELAQCFDAIVATIPEETA</sequence>
<evidence type="ECO:0000313" key="2">
    <source>
        <dbReference type="EMBL" id="QHN41550.1"/>
    </source>
</evidence>
<dbReference type="InterPro" id="IPR000073">
    <property type="entry name" value="AB_hydrolase_1"/>
</dbReference>
<dbReference type="InterPro" id="IPR029058">
    <property type="entry name" value="AB_hydrolase_fold"/>
</dbReference>
<organism evidence="2">
    <name type="scientific">Gordonia amarae</name>
    <dbReference type="NCBI Taxonomy" id="36821"/>
    <lineage>
        <taxon>Bacteria</taxon>
        <taxon>Bacillati</taxon>
        <taxon>Actinomycetota</taxon>
        <taxon>Actinomycetes</taxon>
        <taxon>Mycobacteriales</taxon>
        <taxon>Gordoniaceae</taxon>
        <taxon>Gordonia</taxon>
    </lineage>
</organism>
<reference evidence="2" key="1">
    <citation type="journal article" date="2021" name="Nat. Microbiol.">
        <title>Cocultivation of an ultrasmall environmental parasitic bacterium with lytic ability against bacteria associated with wastewater foams.</title>
        <authorList>
            <person name="Batinovic S."/>
            <person name="Rose J.J.A."/>
            <person name="Ratcliffe J."/>
            <person name="Seviour R.J."/>
            <person name="Petrovski S."/>
        </authorList>
    </citation>
    <scope>NUCLEOTIDE SEQUENCE</scope>
    <source>
        <strain evidence="2">CON44</strain>
    </source>
</reference>
<name>A0A857LUA3_9ACTN</name>
<dbReference type="Pfam" id="PF12697">
    <property type="entry name" value="Abhydrolase_6"/>
    <property type="match status" value="1"/>
</dbReference>
<dbReference type="EMBL" id="CP045810">
    <property type="protein sequence ID" value="QHN41550.1"/>
    <property type="molecule type" value="Genomic_DNA"/>
</dbReference>
<evidence type="ECO:0000259" key="1">
    <source>
        <dbReference type="Pfam" id="PF12697"/>
    </source>
</evidence>